<dbReference type="AlphaFoldDB" id="A0A0F9J083"/>
<evidence type="ECO:0000313" key="1">
    <source>
        <dbReference type="EMBL" id="KKL92662.1"/>
    </source>
</evidence>
<gene>
    <name evidence="1" type="ORF">LCGC14_1882460</name>
</gene>
<name>A0A0F9J083_9ZZZZ</name>
<dbReference type="EMBL" id="LAZR01019404">
    <property type="protein sequence ID" value="KKL92662.1"/>
    <property type="molecule type" value="Genomic_DNA"/>
</dbReference>
<proteinExistence type="predicted"/>
<comment type="caution">
    <text evidence="1">The sequence shown here is derived from an EMBL/GenBank/DDBJ whole genome shotgun (WGS) entry which is preliminary data.</text>
</comment>
<protein>
    <submittedName>
        <fullName evidence="1">Uncharacterized protein</fullName>
    </submittedName>
</protein>
<accession>A0A0F9J083</accession>
<sequence length="65" mass="7642">MAHLRLPDCCKDVPSKYRYWVGKERLFLFKGRGWGVPKCHGEEWGKDDLVLAIHKDYKPKLKAVK</sequence>
<reference evidence="1" key="1">
    <citation type="journal article" date="2015" name="Nature">
        <title>Complex archaea that bridge the gap between prokaryotes and eukaryotes.</title>
        <authorList>
            <person name="Spang A."/>
            <person name="Saw J.H."/>
            <person name="Jorgensen S.L."/>
            <person name="Zaremba-Niedzwiedzka K."/>
            <person name="Martijn J."/>
            <person name="Lind A.E."/>
            <person name="van Eijk R."/>
            <person name="Schleper C."/>
            <person name="Guy L."/>
            <person name="Ettema T.J."/>
        </authorList>
    </citation>
    <scope>NUCLEOTIDE SEQUENCE</scope>
</reference>
<organism evidence="1">
    <name type="scientific">marine sediment metagenome</name>
    <dbReference type="NCBI Taxonomy" id="412755"/>
    <lineage>
        <taxon>unclassified sequences</taxon>
        <taxon>metagenomes</taxon>
        <taxon>ecological metagenomes</taxon>
    </lineage>
</organism>